<dbReference type="EMBL" id="RKKU01000007">
    <property type="protein sequence ID" value="ROZ85323.1"/>
    <property type="molecule type" value="Genomic_DNA"/>
</dbReference>
<dbReference type="PROSITE" id="PS00455">
    <property type="entry name" value="AMP_BINDING"/>
    <property type="match status" value="1"/>
</dbReference>
<protein>
    <submittedName>
        <fullName evidence="3">Long-chain fatty acid--CoA ligase</fullName>
    </submittedName>
</protein>
<sequence>MFDRHYAVWPDQVPKQLEVPATNLFHNITVSALRYPDHPAIHYYGSNISYRELQNQAERLAGYLQQAGVKNGDRVLLYMQNSPQYIIGYFAILRANAVVVPVNPMNRTAELAYLIEDTQAPVALCGQELSEFVAPHIGESALKEVIVTAYSEYVVETTDLTLPDAVAAPAEPVTAAGLTAWQAAMKADIKPSALTAGPNDLCVIPYSSGTTGNPKGCVHTHHSAMATTVYGAAWVNTQHSCIHLVSVPMFHVTGMQSCMNSTLYAGGTLVVMTRWDRKVAAQLIESLKINTWRNISTMVVDMLSDPDIDQYDIRSLTGIGGGGAAMPAAVAKKLQDKTGLIYMEGYGLSETIAATHANPPHACKPQCLGVPFIGVDSRVIDVDTLKEVEPGVTGEIIMRGEQIFQGYWNRPDATEEAFVEVAGERFFRSGDLGYYDEEGYFFLVDRVKRMINASGFKVWPAEVESLMYAHPAIQEVCIISVPHERRGETVKAVVVLSAGKQDTTEQDIINWCQENMAAYKCPQIVSFADSIPKSPTGKIMWRHLQDIEWGRAEA</sequence>
<dbReference type="NCBIfam" id="NF006181">
    <property type="entry name" value="PRK08314.1"/>
    <property type="match status" value="1"/>
</dbReference>
<dbReference type="InterPro" id="IPR020845">
    <property type="entry name" value="AMP-binding_CS"/>
</dbReference>
<dbReference type="Proteomes" id="UP000275199">
    <property type="component" value="Unassembled WGS sequence"/>
</dbReference>
<dbReference type="Gene3D" id="3.40.50.12780">
    <property type="entry name" value="N-terminal domain of ligase-like"/>
    <property type="match status" value="1"/>
</dbReference>
<dbReference type="InterPro" id="IPR042099">
    <property type="entry name" value="ANL_N_sf"/>
</dbReference>
<dbReference type="PANTHER" id="PTHR43767:SF1">
    <property type="entry name" value="NONRIBOSOMAL PEPTIDE SYNTHASE PES1 (EUROFUNG)-RELATED"/>
    <property type="match status" value="1"/>
</dbReference>
<dbReference type="PANTHER" id="PTHR43767">
    <property type="entry name" value="LONG-CHAIN-FATTY-ACID--COA LIGASE"/>
    <property type="match status" value="1"/>
</dbReference>
<evidence type="ECO:0000259" key="2">
    <source>
        <dbReference type="Pfam" id="PF13193"/>
    </source>
</evidence>
<comment type="caution">
    <text evidence="3">The sequence shown here is derived from an EMBL/GenBank/DDBJ whole genome shotgun (WGS) entry which is preliminary data.</text>
</comment>
<dbReference type="Pfam" id="PF00501">
    <property type="entry name" value="AMP-binding"/>
    <property type="match status" value="1"/>
</dbReference>
<dbReference type="Gene3D" id="3.30.300.30">
    <property type="match status" value="1"/>
</dbReference>
<dbReference type="InterPro" id="IPR050237">
    <property type="entry name" value="ATP-dep_AMP-bd_enzyme"/>
</dbReference>
<reference evidence="3 4" key="1">
    <citation type="submission" date="2018-11" db="EMBL/GenBank/DDBJ databases">
        <authorList>
            <person name="Jang G.I."/>
            <person name="Hwang C.Y."/>
        </authorList>
    </citation>
    <scope>NUCLEOTIDE SEQUENCE [LARGE SCALE GENOMIC DNA]</scope>
    <source>
        <strain evidence="3 4">SSM26</strain>
    </source>
</reference>
<dbReference type="SUPFAM" id="SSF56801">
    <property type="entry name" value="Acetyl-CoA synthetase-like"/>
    <property type="match status" value="1"/>
</dbReference>
<name>A0ABX9XIQ8_9PSED</name>
<accession>A0ABX9XIQ8</accession>
<evidence type="ECO:0000313" key="3">
    <source>
        <dbReference type="EMBL" id="ROZ85323.1"/>
    </source>
</evidence>
<dbReference type="InterPro" id="IPR000873">
    <property type="entry name" value="AMP-dep_synth/lig_dom"/>
</dbReference>
<evidence type="ECO:0000313" key="4">
    <source>
        <dbReference type="Proteomes" id="UP000275199"/>
    </source>
</evidence>
<proteinExistence type="predicted"/>
<dbReference type="InterPro" id="IPR045851">
    <property type="entry name" value="AMP-bd_C_sf"/>
</dbReference>
<feature type="domain" description="AMP-dependent synthetase/ligase" evidence="1">
    <location>
        <begin position="31"/>
        <end position="408"/>
    </location>
</feature>
<dbReference type="GO" id="GO:0016874">
    <property type="term" value="F:ligase activity"/>
    <property type="evidence" value="ECO:0007669"/>
    <property type="project" value="UniProtKB-KW"/>
</dbReference>
<dbReference type="Pfam" id="PF13193">
    <property type="entry name" value="AMP-binding_C"/>
    <property type="match status" value="1"/>
</dbReference>
<keyword evidence="3" id="KW-0436">Ligase</keyword>
<dbReference type="RefSeq" id="WP_123889056.1">
    <property type="nucleotide sequence ID" value="NZ_RKKU01000007.1"/>
</dbReference>
<evidence type="ECO:0000259" key="1">
    <source>
        <dbReference type="Pfam" id="PF00501"/>
    </source>
</evidence>
<organism evidence="3 4">
    <name type="scientific">Pseudomonas neustonica</name>
    <dbReference type="NCBI Taxonomy" id="2487346"/>
    <lineage>
        <taxon>Bacteria</taxon>
        <taxon>Pseudomonadati</taxon>
        <taxon>Pseudomonadota</taxon>
        <taxon>Gammaproteobacteria</taxon>
        <taxon>Pseudomonadales</taxon>
        <taxon>Pseudomonadaceae</taxon>
        <taxon>Pseudomonas</taxon>
    </lineage>
</organism>
<gene>
    <name evidence="3" type="ORF">EF096_07735</name>
</gene>
<feature type="domain" description="AMP-binding enzyme C-terminal" evidence="2">
    <location>
        <begin position="462"/>
        <end position="538"/>
    </location>
</feature>
<dbReference type="InterPro" id="IPR025110">
    <property type="entry name" value="AMP-bd_C"/>
</dbReference>
<keyword evidence="4" id="KW-1185">Reference proteome</keyword>